<dbReference type="PANTHER" id="PTHR38430">
    <property type="entry name" value="PROTEIN-ARGININE KINASE ACTIVATOR PROTEIN"/>
    <property type="match status" value="1"/>
</dbReference>
<dbReference type="PIRSF" id="PIRSF015034">
    <property type="entry name" value="YacH"/>
    <property type="match status" value="1"/>
</dbReference>
<organism evidence="2 3">
    <name type="scientific">Candidatus Borkfalkia avistercoris</name>
    <dbReference type="NCBI Taxonomy" id="2838504"/>
    <lineage>
        <taxon>Bacteria</taxon>
        <taxon>Bacillati</taxon>
        <taxon>Bacillota</taxon>
        <taxon>Clostridia</taxon>
        <taxon>Christensenellales</taxon>
        <taxon>Christensenellaceae</taxon>
        <taxon>Candidatus Borkfalkia</taxon>
    </lineage>
</organism>
<reference evidence="2" key="2">
    <citation type="submission" date="2021-04" db="EMBL/GenBank/DDBJ databases">
        <authorList>
            <person name="Gilroy R."/>
        </authorList>
    </citation>
    <scope>NUCLEOTIDE SEQUENCE</scope>
    <source>
        <strain evidence="2">CHK187-5294</strain>
    </source>
</reference>
<gene>
    <name evidence="2" type="ORF">H9727_07565</name>
</gene>
<sequence length="163" mass="18421">MICSNCKKNMATHCIERDSGDIFLCDDCFERLGAAAEYGAEPDFFVSFLGIDDTKERQCPVCGATLSDYSATGLVGCAHCYEAFGRELLPSIRRIHGKTAHVGKHPLGDGKLFELLDERKRLRAELERALKEKRMKDAERLNRDIREISRILYRGDFGGEENE</sequence>
<keyword evidence="1" id="KW-0175">Coiled coil</keyword>
<name>A0A9D2IF32_9FIRM</name>
<dbReference type="GO" id="GO:1990170">
    <property type="term" value="P:stress response to cadmium ion"/>
    <property type="evidence" value="ECO:0007669"/>
    <property type="project" value="TreeGrafter"/>
</dbReference>
<evidence type="ECO:0000256" key="1">
    <source>
        <dbReference type="SAM" id="Coils"/>
    </source>
</evidence>
<reference evidence="2" key="1">
    <citation type="journal article" date="2021" name="PeerJ">
        <title>Extensive microbial diversity within the chicken gut microbiome revealed by metagenomics and culture.</title>
        <authorList>
            <person name="Gilroy R."/>
            <person name="Ravi A."/>
            <person name="Getino M."/>
            <person name="Pursley I."/>
            <person name="Horton D.L."/>
            <person name="Alikhan N.F."/>
            <person name="Baker D."/>
            <person name="Gharbi K."/>
            <person name="Hall N."/>
            <person name="Watson M."/>
            <person name="Adriaenssens E.M."/>
            <person name="Foster-Nyarko E."/>
            <person name="Jarju S."/>
            <person name="Secka A."/>
            <person name="Antonio M."/>
            <person name="Oren A."/>
            <person name="Chaudhuri R.R."/>
            <person name="La Ragione R."/>
            <person name="Hildebrand F."/>
            <person name="Pallen M.J."/>
        </authorList>
    </citation>
    <scope>NUCLEOTIDE SEQUENCE</scope>
    <source>
        <strain evidence="2">CHK187-5294</strain>
    </source>
</reference>
<dbReference type="PANTHER" id="PTHR38430:SF1">
    <property type="entry name" value="PROTEIN-ARGININE KINASE ACTIVATOR PROTEIN"/>
    <property type="match status" value="1"/>
</dbReference>
<protein>
    <recommendedName>
        <fullName evidence="4">UVR domain-containing protein</fullName>
    </recommendedName>
</protein>
<evidence type="ECO:0000313" key="2">
    <source>
        <dbReference type="EMBL" id="HIZ04127.1"/>
    </source>
</evidence>
<evidence type="ECO:0000313" key="3">
    <source>
        <dbReference type="Proteomes" id="UP000824132"/>
    </source>
</evidence>
<dbReference type="InterPro" id="IPR025542">
    <property type="entry name" value="YacH"/>
</dbReference>
<dbReference type="GO" id="GO:1990169">
    <property type="term" value="P:stress response to copper ion"/>
    <property type="evidence" value="ECO:0007669"/>
    <property type="project" value="TreeGrafter"/>
</dbReference>
<dbReference type="Proteomes" id="UP000824132">
    <property type="component" value="Unassembled WGS sequence"/>
</dbReference>
<dbReference type="GO" id="GO:0050897">
    <property type="term" value="F:cobalt ion binding"/>
    <property type="evidence" value="ECO:0007669"/>
    <property type="project" value="TreeGrafter"/>
</dbReference>
<evidence type="ECO:0008006" key="4">
    <source>
        <dbReference type="Google" id="ProtNLM"/>
    </source>
</evidence>
<accession>A0A9D2IF32</accession>
<proteinExistence type="predicted"/>
<dbReference type="GO" id="GO:0005507">
    <property type="term" value="F:copper ion binding"/>
    <property type="evidence" value="ECO:0007669"/>
    <property type="project" value="TreeGrafter"/>
</dbReference>
<dbReference type="EMBL" id="DXCL01000046">
    <property type="protein sequence ID" value="HIZ04127.1"/>
    <property type="molecule type" value="Genomic_DNA"/>
</dbReference>
<dbReference type="GO" id="GO:0008270">
    <property type="term" value="F:zinc ion binding"/>
    <property type="evidence" value="ECO:0007669"/>
    <property type="project" value="TreeGrafter"/>
</dbReference>
<dbReference type="GO" id="GO:0046870">
    <property type="term" value="F:cadmium ion binding"/>
    <property type="evidence" value="ECO:0007669"/>
    <property type="project" value="TreeGrafter"/>
</dbReference>
<feature type="coiled-coil region" evidence="1">
    <location>
        <begin position="112"/>
        <end position="141"/>
    </location>
</feature>
<dbReference type="AlphaFoldDB" id="A0A9D2IF32"/>
<comment type="caution">
    <text evidence="2">The sequence shown here is derived from an EMBL/GenBank/DDBJ whole genome shotgun (WGS) entry which is preliminary data.</text>
</comment>